<organism evidence="1 2">
    <name type="scientific">Quisquiliibacterium transsilvanicum</name>
    <dbReference type="NCBI Taxonomy" id="1549638"/>
    <lineage>
        <taxon>Bacteria</taxon>
        <taxon>Pseudomonadati</taxon>
        <taxon>Pseudomonadota</taxon>
        <taxon>Betaproteobacteria</taxon>
        <taxon>Burkholderiales</taxon>
        <taxon>Burkholderiaceae</taxon>
        <taxon>Quisquiliibacterium</taxon>
    </lineage>
</organism>
<comment type="caution">
    <text evidence="1">The sequence shown here is derived from an EMBL/GenBank/DDBJ whole genome shotgun (WGS) entry which is preliminary data.</text>
</comment>
<accession>A0A7W8HF65</accession>
<keyword evidence="2" id="KW-1185">Reference proteome</keyword>
<reference evidence="1 2" key="1">
    <citation type="submission" date="2020-08" db="EMBL/GenBank/DDBJ databases">
        <title>Genomic Encyclopedia of Type Strains, Phase IV (KMG-IV): sequencing the most valuable type-strain genomes for metagenomic binning, comparative biology and taxonomic classification.</title>
        <authorList>
            <person name="Goeker M."/>
        </authorList>
    </citation>
    <scope>NUCLEOTIDE SEQUENCE [LARGE SCALE GENOMIC DNA]</scope>
    <source>
        <strain evidence="1 2">DSM 29781</strain>
    </source>
</reference>
<proteinExistence type="predicted"/>
<dbReference type="RefSeq" id="WP_221302641.1">
    <property type="nucleotide sequence ID" value="NZ_BAABEW010000010.1"/>
</dbReference>
<evidence type="ECO:0000313" key="2">
    <source>
        <dbReference type="Proteomes" id="UP000532440"/>
    </source>
</evidence>
<evidence type="ECO:0008006" key="3">
    <source>
        <dbReference type="Google" id="ProtNLM"/>
    </source>
</evidence>
<dbReference type="Proteomes" id="UP000532440">
    <property type="component" value="Unassembled WGS sequence"/>
</dbReference>
<gene>
    <name evidence="1" type="ORF">HNQ70_000879</name>
</gene>
<dbReference type="AlphaFoldDB" id="A0A7W8HF65"/>
<dbReference type="EMBL" id="JACHGB010000002">
    <property type="protein sequence ID" value="MBB5270875.1"/>
    <property type="molecule type" value="Genomic_DNA"/>
</dbReference>
<sequence length="163" mass="18139">MKYKLSHRIKMKRFSPLFNFSRWKPDLVPPVAAGVYAIWEDNNLVYCGMSGRGFDPSIAATKTKHGLVTRLHSHASGRLSGDQFCVYVANRLVIPKLESSQLAAFASGELTLDQLTRKYIRERLSFQFATTPTSQGAYALEAECRSGKIFGAKPLLNPLNIAT</sequence>
<evidence type="ECO:0000313" key="1">
    <source>
        <dbReference type="EMBL" id="MBB5270875.1"/>
    </source>
</evidence>
<protein>
    <recommendedName>
        <fullName evidence="3">GIY-YIG domain-containing protein</fullName>
    </recommendedName>
</protein>
<name>A0A7W8HF65_9BURK</name>